<sequence>TRGFRRPDGRRKLHRGHAAQAHGHSLRGERLGGRRHRRPRNIRGIRGGGGRFGPAGRPAGLRGRLGRVRDAIRRGPRENC</sequence>
<feature type="compositionally biased region" description="Basic and acidic residues" evidence="1">
    <location>
        <begin position="67"/>
        <end position="80"/>
    </location>
</feature>
<name>K0SKS6_THAOC</name>
<comment type="caution">
    <text evidence="2">The sequence shown here is derived from an EMBL/GenBank/DDBJ whole genome shotgun (WGS) entry which is preliminary data.</text>
</comment>
<feature type="compositionally biased region" description="Basic residues" evidence="1">
    <location>
        <begin position="8"/>
        <end position="17"/>
    </location>
</feature>
<dbReference type="AlphaFoldDB" id="K0SKS6"/>
<evidence type="ECO:0000313" key="3">
    <source>
        <dbReference type="Proteomes" id="UP000266841"/>
    </source>
</evidence>
<organism evidence="2 3">
    <name type="scientific">Thalassiosira oceanica</name>
    <name type="common">Marine diatom</name>
    <dbReference type="NCBI Taxonomy" id="159749"/>
    <lineage>
        <taxon>Eukaryota</taxon>
        <taxon>Sar</taxon>
        <taxon>Stramenopiles</taxon>
        <taxon>Ochrophyta</taxon>
        <taxon>Bacillariophyta</taxon>
        <taxon>Coscinodiscophyceae</taxon>
        <taxon>Thalassiosirophycidae</taxon>
        <taxon>Thalassiosirales</taxon>
        <taxon>Thalassiosiraceae</taxon>
        <taxon>Thalassiosira</taxon>
    </lineage>
</organism>
<dbReference type="EMBL" id="AGNL01019812">
    <property type="protein sequence ID" value="EJK61566.1"/>
    <property type="molecule type" value="Genomic_DNA"/>
</dbReference>
<proteinExistence type="predicted"/>
<reference evidence="2 3" key="1">
    <citation type="journal article" date="2012" name="Genome Biol.">
        <title>Genome and low-iron response of an oceanic diatom adapted to chronic iron limitation.</title>
        <authorList>
            <person name="Lommer M."/>
            <person name="Specht M."/>
            <person name="Roy A.S."/>
            <person name="Kraemer L."/>
            <person name="Andreson R."/>
            <person name="Gutowska M.A."/>
            <person name="Wolf J."/>
            <person name="Bergner S.V."/>
            <person name="Schilhabel M.B."/>
            <person name="Klostermeier U.C."/>
            <person name="Beiko R.G."/>
            <person name="Rosenstiel P."/>
            <person name="Hippler M."/>
            <person name="Laroche J."/>
        </authorList>
    </citation>
    <scope>NUCLEOTIDE SEQUENCE [LARGE SCALE GENOMIC DNA]</scope>
    <source>
        <strain evidence="2 3">CCMP1005</strain>
    </source>
</reference>
<accession>K0SKS6</accession>
<dbReference type="Proteomes" id="UP000266841">
    <property type="component" value="Unassembled WGS sequence"/>
</dbReference>
<feature type="compositionally biased region" description="Basic residues" evidence="1">
    <location>
        <begin position="33"/>
        <end position="43"/>
    </location>
</feature>
<evidence type="ECO:0000256" key="1">
    <source>
        <dbReference type="SAM" id="MobiDB-lite"/>
    </source>
</evidence>
<feature type="non-terminal residue" evidence="2">
    <location>
        <position position="1"/>
    </location>
</feature>
<keyword evidence="3" id="KW-1185">Reference proteome</keyword>
<protein>
    <submittedName>
        <fullName evidence="2">Uncharacterized protein</fullName>
    </submittedName>
</protein>
<evidence type="ECO:0000313" key="2">
    <source>
        <dbReference type="EMBL" id="EJK61566.1"/>
    </source>
</evidence>
<feature type="region of interest" description="Disordered" evidence="1">
    <location>
        <begin position="1"/>
        <end position="80"/>
    </location>
</feature>
<gene>
    <name evidence="2" type="ORF">THAOC_17924</name>
</gene>